<name>X0SUM9_9ZZZZ</name>
<comment type="caution">
    <text evidence="2">The sequence shown here is derived from an EMBL/GenBank/DDBJ whole genome shotgun (WGS) entry which is preliminary data.</text>
</comment>
<reference evidence="2" key="1">
    <citation type="journal article" date="2014" name="Front. Microbiol.">
        <title>High frequency of phylogenetically diverse reductive dehalogenase-homologous genes in deep subseafloor sedimentary metagenomes.</title>
        <authorList>
            <person name="Kawai M."/>
            <person name="Futagami T."/>
            <person name="Toyoda A."/>
            <person name="Takaki Y."/>
            <person name="Nishi S."/>
            <person name="Hori S."/>
            <person name="Arai W."/>
            <person name="Tsubouchi T."/>
            <person name="Morono Y."/>
            <person name="Uchiyama I."/>
            <person name="Ito T."/>
            <person name="Fujiyama A."/>
            <person name="Inagaki F."/>
            <person name="Takami H."/>
        </authorList>
    </citation>
    <scope>NUCLEOTIDE SEQUENCE</scope>
    <source>
        <strain evidence="2">Expedition CK06-06</strain>
    </source>
</reference>
<evidence type="ECO:0000313" key="2">
    <source>
        <dbReference type="EMBL" id="GAF78861.1"/>
    </source>
</evidence>
<protein>
    <submittedName>
        <fullName evidence="2">Uncharacterized protein</fullName>
    </submittedName>
</protein>
<accession>X0SUM9</accession>
<keyword evidence="1" id="KW-0472">Membrane</keyword>
<feature type="transmembrane region" description="Helical" evidence="1">
    <location>
        <begin position="6"/>
        <end position="27"/>
    </location>
</feature>
<keyword evidence="1" id="KW-1133">Transmembrane helix</keyword>
<evidence type="ECO:0000256" key="1">
    <source>
        <dbReference type="SAM" id="Phobius"/>
    </source>
</evidence>
<keyword evidence="1" id="KW-0812">Transmembrane</keyword>
<organism evidence="2">
    <name type="scientific">marine sediment metagenome</name>
    <dbReference type="NCBI Taxonomy" id="412755"/>
    <lineage>
        <taxon>unclassified sequences</taxon>
        <taxon>metagenomes</taxon>
        <taxon>ecological metagenomes</taxon>
    </lineage>
</organism>
<dbReference type="AlphaFoldDB" id="X0SUM9"/>
<dbReference type="EMBL" id="BARS01007139">
    <property type="protein sequence ID" value="GAF78861.1"/>
    <property type="molecule type" value="Genomic_DNA"/>
</dbReference>
<sequence>MNKKAISPLLSTLVLIFLAIGVGIIVMNWGRTEIEVRAVCAVDTGIKIVELNSVPQACYFGSGENSFIKIVVENGPNIDVHSLLFTVIGSKKPYNTELANSFIEKGYTTQKEIPYNFDLFGKIKRIKIVPKIVVYSGESALLCSEQAIILDNINPC</sequence>
<proteinExistence type="predicted"/>
<gene>
    <name evidence="2" type="ORF">S01H1_13805</name>
</gene>